<keyword evidence="1" id="KW-1133">Transmembrane helix</keyword>
<name>A0ABQ1IQM5_9PROT</name>
<keyword evidence="3" id="KW-1185">Reference proteome</keyword>
<protein>
    <recommendedName>
        <fullName evidence="4">Integral membrane protein</fullName>
    </recommendedName>
</protein>
<proteinExistence type="predicted"/>
<gene>
    <name evidence="2" type="ORF">GCM10011505_34010</name>
</gene>
<feature type="transmembrane region" description="Helical" evidence="1">
    <location>
        <begin position="45"/>
        <end position="67"/>
    </location>
</feature>
<evidence type="ECO:0000256" key="1">
    <source>
        <dbReference type="SAM" id="Phobius"/>
    </source>
</evidence>
<dbReference type="RefSeq" id="WP_188579997.1">
    <property type="nucleotide sequence ID" value="NZ_BMDZ01000044.1"/>
</dbReference>
<dbReference type="EMBL" id="BMDZ01000044">
    <property type="protein sequence ID" value="GGB50124.1"/>
    <property type="molecule type" value="Genomic_DNA"/>
</dbReference>
<feature type="transmembrane region" description="Helical" evidence="1">
    <location>
        <begin position="79"/>
        <end position="101"/>
    </location>
</feature>
<accession>A0ABQ1IQM5</accession>
<reference evidence="3" key="1">
    <citation type="journal article" date="2019" name="Int. J. Syst. Evol. Microbiol.">
        <title>The Global Catalogue of Microorganisms (GCM) 10K type strain sequencing project: providing services to taxonomists for standard genome sequencing and annotation.</title>
        <authorList>
            <consortium name="The Broad Institute Genomics Platform"/>
            <consortium name="The Broad Institute Genome Sequencing Center for Infectious Disease"/>
            <person name="Wu L."/>
            <person name="Ma J."/>
        </authorList>
    </citation>
    <scope>NUCLEOTIDE SEQUENCE [LARGE SCALE GENOMIC DNA]</scope>
    <source>
        <strain evidence="3">CGMCC 1.10188</strain>
    </source>
</reference>
<evidence type="ECO:0008006" key="4">
    <source>
        <dbReference type="Google" id="ProtNLM"/>
    </source>
</evidence>
<evidence type="ECO:0000313" key="2">
    <source>
        <dbReference type="EMBL" id="GGB50124.1"/>
    </source>
</evidence>
<organism evidence="2 3">
    <name type="scientific">Tistrella bauzanensis</name>
    <dbReference type="NCBI Taxonomy" id="657419"/>
    <lineage>
        <taxon>Bacteria</taxon>
        <taxon>Pseudomonadati</taxon>
        <taxon>Pseudomonadota</taxon>
        <taxon>Alphaproteobacteria</taxon>
        <taxon>Geminicoccales</taxon>
        <taxon>Geminicoccaceae</taxon>
        <taxon>Tistrella</taxon>
    </lineage>
</organism>
<feature type="transmembrane region" description="Helical" evidence="1">
    <location>
        <begin position="18"/>
        <end position="39"/>
    </location>
</feature>
<sequence>MSMSTSARTEPRFLRPVLYFDAATCLLMAALLLIGGSGLGGFLGLPVGLLTASALILIGFAAVVVAVASRPVIPRTGVWAIAVVNILWAIDSLLILALGWVEPNGLGLAFVIVQAVAVLVIAEIQIIGLKRGRPAGGMV</sequence>
<dbReference type="Proteomes" id="UP000603352">
    <property type="component" value="Unassembled WGS sequence"/>
</dbReference>
<keyword evidence="1" id="KW-0812">Transmembrane</keyword>
<evidence type="ECO:0000313" key="3">
    <source>
        <dbReference type="Proteomes" id="UP000603352"/>
    </source>
</evidence>
<feature type="transmembrane region" description="Helical" evidence="1">
    <location>
        <begin position="107"/>
        <end position="129"/>
    </location>
</feature>
<keyword evidence="1" id="KW-0472">Membrane</keyword>
<comment type="caution">
    <text evidence="2">The sequence shown here is derived from an EMBL/GenBank/DDBJ whole genome shotgun (WGS) entry which is preliminary data.</text>
</comment>